<dbReference type="InterPro" id="IPR011990">
    <property type="entry name" value="TPR-like_helical_dom_sf"/>
</dbReference>
<evidence type="ECO:0000313" key="6">
    <source>
        <dbReference type="Proteomes" id="UP000308365"/>
    </source>
</evidence>
<protein>
    <recommendedName>
        <fullName evidence="7">Purkinje cell protein 2 homolog</fullName>
    </recommendedName>
</protein>
<evidence type="ECO:0000256" key="4">
    <source>
        <dbReference type="SAM" id="MobiDB-lite"/>
    </source>
</evidence>
<feature type="compositionally biased region" description="Polar residues" evidence="4">
    <location>
        <begin position="290"/>
        <end position="319"/>
    </location>
</feature>
<sequence>MLGSVWSRPANESTQTRTKSPDDALTDISVGKLGSFRPHLGCPMTLSSPYGTKPAQAPHCGGAALADCCTPPESPWGPASPAGPTMSEPSLLKSLLWHGARAEASGEVDRTQGRGAGTMMDQEEEDGGSASCDKLLLKKVLVGGRVRVPNPAPGQRSGLLVLTPCEPPGHPAVRPQSRTVDLSLGAAPRDMALLAGSPDQEGFFNLLSHVQGGRMEEQRCSLQAGPGPASQGRESGQGESGPAPEMDSLMDMVASTQGRRMDDQRVTVSALPGFQPLGPKDGVQKRAGTLSPQPLLTPQDPTALSFRRNSSPQPQTQAP</sequence>
<dbReference type="Gene3D" id="1.25.40.10">
    <property type="entry name" value="Tetratricopeptide repeat domain"/>
    <property type="match status" value="1"/>
</dbReference>
<reference evidence="6" key="1">
    <citation type="journal article" date="2019" name="IScience">
        <title>Narwhal Genome Reveals Long-Term Low Genetic Diversity despite Current Large Abundance Size.</title>
        <authorList>
            <person name="Westbury M.V."/>
            <person name="Petersen B."/>
            <person name="Garde E."/>
            <person name="Heide-Jorgensen M.P."/>
            <person name="Lorenzen E.D."/>
        </authorList>
    </citation>
    <scope>NUCLEOTIDE SEQUENCE [LARGE SCALE GENOMIC DNA]</scope>
</reference>
<dbReference type="AlphaFoldDB" id="A0A4U1EE93"/>
<evidence type="ECO:0000256" key="1">
    <source>
        <dbReference type="ARBA" id="ARBA00022553"/>
    </source>
</evidence>
<feature type="region of interest" description="Disordered" evidence="4">
    <location>
        <begin position="1"/>
        <end position="26"/>
    </location>
</feature>
<gene>
    <name evidence="5" type="ORF">EI555_013495</name>
</gene>
<keyword evidence="2" id="KW-0677">Repeat</keyword>
<comment type="caution">
    <text evidence="5">The sequence shown here is derived from an EMBL/GenBank/DDBJ whole genome shotgun (WGS) entry which is preliminary data.</text>
</comment>
<dbReference type="SMART" id="SM00390">
    <property type="entry name" value="GoLoco"/>
    <property type="match status" value="2"/>
</dbReference>
<dbReference type="PROSITE" id="PS50877">
    <property type="entry name" value="GOLOCO"/>
    <property type="match status" value="2"/>
</dbReference>
<proteinExistence type="predicted"/>
<feature type="region of interest" description="Disordered" evidence="4">
    <location>
        <begin position="215"/>
        <end position="319"/>
    </location>
</feature>
<accession>A0A4U1EE93</accession>
<evidence type="ECO:0008006" key="7">
    <source>
        <dbReference type="Google" id="ProtNLM"/>
    </source>
</evidence>
<dbReference type="FunFam" id="1.25.40.10:FF:000204">
    <property type="entry name" value="Purkinje cell protein 2 homolog"/>
    <property type="match status" value="1"/>
</dbReference>
<feature type="region of interest" description="Disordered" evidence="4">
    <location>
        <begin position="102"/>
        <end position="130"/>
    </location>
</feature>
<evidence type="ECO:0000313" key="5">
    <source>
        <dbReference type="EMBL" id="TKC34445.1"/>
    </source>
</evidence>
<dbReference type="EMBL" id="RWIC01001875">
    <property type="protein sequence ID" value="TKC34445.1"/>
    <property type="molecule type" value="Genomic_DNA"/>
</dbReference>
<dbReference type="InterPro" id="IPR003109">
    <property type="entry name" value="GoLoco_motif"/>
</dbReference>
<dbReference type="InterPro" id="IPR042168">
    <property type="entry name" value="Pcp2"/>
</dbReference>
<keyword evidence="1" id="KW-0597">Phosphoprotein</keyword>
<organism evidence="5 6">
    <name type="scientific">Monodon monoceros</name>
    <name type="common">Narwhal</name>
    <name type="synonym">Ceratodon monodon</name>
    <dbReference type="NCBI Taxonomy" id="40151"/>
    <lineage>
        <taxon>Eukaryota</taxon>
        <taxon>Metazoa</taxon>
        <taxon>Chordata</taxon>
        <taxon>Craniata</taxon>
        <taxon>Vertebrata</taxon>
        <taxon>Euteleostomi</taxon>
        <taxon>Mammalia</taxon>
        <taxon>Eutheria</taxon>
        <taxon>Laurasiatheria</taxon>
        <taxon>Artiodactyla</taxon>
        <taxon>Whippomorpha</taxon>
        <taxon>Cetacea</taxon>
        <taxon>Odontoceti</taxon>
        <taxon>Monodontidae</taxon>
        <taxon>Monodon</taxon>
    </lineage>
</organism>
<dbReference type="Pfam" id="PF02188">
    <property type="entry name" value="GoLoco"/>
    <property type="match status" value="2"/>
</dbReference>
<name>A0A4U1EE93_MONMO</name>
<dbReference type="GO" id="GO:0005085">
    <property type="term" value="F:guanyl-nucleotide exchange factor activity"/>
    <property type="evidence" value="ECO:0007669"/>
    <property type="project" value="InterPro"/>
</dbReference>
<dbReference type="PANTHER" id="PTHR47503">
    <property type="entry name" value="PURKINJE CELL PROTEIN 2"/>
    <property type="match status" value="1"/>
</dbReference>
<evidence type="ECO:0000256" key="2">
    <source>
        <dbReference type="ARBA" id="ARBA00022737"/>
    </source>
</evidence>
<dbReference type="Proteomes" id="UP000308365">
    <property type="component" value="Unassembled WGS sequence"/>
</dbReference>
<dbReference type="PANTHER" id="PTHR47503:SF1">
    <property type="entry name" value="PURKINJE CELL PROTEIN 2 HOMOLOG"/>
    <property type="match status" value="1"/>
</dbReference>
<comment type="function">
    <text evidence="3">May function as a cell-type specific modulator for G protein-mediated cell signaling.</text>
</comment>
<evidence type="ECO:0000256" key="3">
    <source>
        <dbReference type="ARBA" id="ARBA00057901"/>
    </source>
</evidence>